<dbReference type="Proteomes" id="UP000026962">
    <property type="component" value="Chromosome 7"/>
</dbReference>
<evidence type="ECO:0000313" key="2">
    <source>
        <dbReference type="EnsemblPlants" id="OPUNC07G07550.1"/>
    </source>
</evidence>
<reference evidence="2" key="1">
    <citation type="submission" date="2015-04" db="UniProtKB">
        <authorList>
            <consortium name="EnsemblPlants"/>
        </authorList>
    </citation>
    <scope>IDENTIFICATION</scope>
</reference>
<proteinExistence type="predicted"/>
<protein>
    <submittedName>
        <fullName evidence="2">Uncharacterized protein</fullName>
    </submittedName>
</protein>
<organism evidence="2">
    <name type="scientific">Oryza punctata</name>
    <name type="common">Red rice</name>
    <dbReference type="NCBI Taxonomy" id="4537"/>
    <lineage>
        <taxon>Eukaryota</taxon>
        <taxon>Viridiplantae</taxon>
        <taxon>Streptophyta</taxon>
        <taxon>Embryophyta</taxon>
        <taxon>Tracheophyta</taxon>
        <taxon>Spermatophyta</taxon>
        <taxon>Magnoliopsida</taxon>
        <taxon>Liliopsida</taxon>
        <taxon>Poales</taxon>
        <taxon>Poaceae</taxon>
        <taxon>BOP clade</taxon>
        <taxon>Oryzoideae</taxon>
        <taxon>Oryzeae</taxon>
        <taxon>Oryzinae</taxon>
        <taxon>Oryza</taxon>
    </lineage>
</organism>
<keyword evidence="3" id="KW-1185">Reference proteome</keyword>
<dbReference type="EnsemblPlants" id="OPUNC07G07550.1">
    <property type="protein sequence ID" value="OPUNC07G07550.1"/>
    <property type="gene ID" value="OPUNC07G07550"/>
</dbReference>
<reference evidence="2" key="2">
    <citation type="submission" date="2018-05" db="EMBL/GenBank/DDBJ databases">
        <title>OpunRS2 (Oryza punctata Reference Sequence Version 2).</title>
        <authorList>
            <person name="Zhang J."/>
            <person name="Kudrna D."/>
            <person name="Lee S."/>
            <person name="Talag J."/>
            <person name="Welchert J."/>
            <person name="Wing R.A."/>
        </authorList>
    </citation>
    <scope>NUCLEOTIDE SEQUENCE [LARGE SCALE GENOMIC DNA]</scope>
</reference>
<name>A0A0E0LIP5_ORYPU</name>
<evidence type="ECO:0000256" key="1">
    <source>
        <dbReference type="SAM" id="MobiDB-lite"/>
    </source>
</evidence>
<feature type="compositionally biased region" description="Polar residues" evidence="1">
    <location>
        <begin position="123"/>
        <end position="134"/>
    </location>
</feature>
<dbReference type="Gramene" id="OPUNC07G07550.1">
    <property type="protein sequence ID" value="OPUNC07G07550.1"/>
    <property type="gene ID" value="OPUNC07G07550"/>
</dbReference>
<sequence length="182" mass="18907">MACSLPSSVISNAALRAFLASCCKPLPPTLLPPPPPPATTVVTEGVVPKRSKRIAGQLAISGPCHTVTCVQCNLMRKLGLTPKEGKDVGFTRMNARRPFHILVIDGFMCEITALASFHPRSDASGNSTATSSSPHPCLAPARAATGKAGQLQGRRWQGSSPPARGRSDRGADEEAAGLGADV</sequence>
<dbReference type="HOGENOM" id="CLU_1484309_0_0_1"/>
<dbReference type="AlphaFoldDB" id="A0A0E0LIP5"/>
<evidence type="ECO:0000313" key="3">
    <source>
        <dbReference type="Proteomes" id="UP000026962"/>
    </source>
</evidence>
<accession>A0A0E0LIP5</accession>
<feature type="region of interest" description="Disordered" evidence="1">
    <location>
        <begin position="120"/>
        <end position="182"/>
    </location>
</feature>